<dbReference type="AlphaFoldDB" id="A0A7S3QLX9"/>
<feature type="region of interest" description="Disordered" evidence="1">
    <location>
        <begin position="68"/>
        <end position="91"/>
    </location>
</feature>
<proteinExistence type="predicted"/>
<evidence type="ECO:0000256" key="1">
    <source>
        <dbReference type="SAM" id="MobiDB-lite"/>
    </source>
</evidence>
<protein>
    <submittedName>
        <fullName evidence="2">Uncharacterized protein</fullName>
    </submittedName>
</protein>
<accession>A0A7S3QLX9</accession>
<organism evidence="2">
    <name type="scientific">Dunaliella tertiolecta</name>
    <name type="common">Green alga</name>
    <dbReference type="NCBI Taxonomy" id="3047"/>
    <lineage>
        <taxon>Eukaryota</taxon>
        <taxon>Viridiplantae</taxon>
        <taxon>Chlorophyta</taxon>
        <taxon>core chlorophytes</taxon>
        <taxon>Chlorophyceae</taxon>
        <taxon>CS clade</taxon>
        <taxon>Chlamydomonadales</taxon>
        <taxon>Dunaliellaceae</taxon>
        <taxon>Dunaliella</taxon>
    </lineage>
</organism>
<evidence type="ECO:0000313" key="2">
    <source>
        <dbReference type="EMBL" id="CAE0486783.1"/>
    </source>
</evidence>
<sequence length="146" mass="16132">MMLTPVATHETTWDPKQVSVPLCVSLDACFVPISTGGVRLDTANIVVLDDFISEGERQELLDYITHSGWDHAQGPPSDRWEKATSDAADQPRTWGLKGEVLRQLSSSQMRAKVEVQSRLCKLYPEVIWCHQPSDAIQQSAVPSGEG</sequence>
<reference evidence="2" key="1">
    <citation type="submission" date="2021-01" db="EMBL/GenBank/DDBJ databases">
        <authorList>
            <person name="Corre E."/>
            <person name="Pelletier E."/>
            <person name="Niang G."/>
            <person name="Scheremetjew M."/>
            <person name="Finn R."/>
            <person name="Kale V."/>
            <person name="Holt S."/>
            <person name="Cochrane G."/>
            <person name="Meng A."/>
            <person name="Brown T."/>
            <person name="Cohen L."/>
        </authorList>
    </citation>
    <scope>NUCLEOTIDE SEQUENCE</scope>
    <source>
        <strain evidence="2">CCMP1320</strain>
    </source>
</reference>
<gene>
    <name evidence="2" type="ORF">DTER00134_LOCUS1822</name>
</gene>
<dbReference type="EMBL" id="HBIP01003932">
    <property type="protein sequence ID" value="CAE0486783.1"/>
    <property type="molecule type" value="Transcribed_RNA"/>
</dbReference>
<name>A0A7S3QLX9_DUNTE</name>